<organism evidence="1 2">
    <name type="scientific">Funneliformis caledonium</name>
    <dbReference type="NCBI Taxonomy" id="1117310"/>
    <lineage>
        <taxon>Eukaryota</taxon>
        <taxon>Fungi</taxon>
        <taxon>Fungi incertae sedis</taxon>
        <taxon>Mucoromycota</taxon>
        <taxon>Glomeromycotina</taxon>
        <taxon>Glomeromycetes</taxon>
        <taxon>Glomerales</taxon>
        <taxon>Glomeraceae</taxon>
        <taxon>Funneliformis</taxon>
    </lineage>
</organism>
<reference evidence="1" key="1">
    <citation type="submission" date="2021-06" db="EMBL/GenBank/DDBJ databases">
        <authorList>
            <person name="Kallberg Y."/>
            <person name="Tangrot J."/>
            <person name="Rosling A."/>
        </authorList>
    </citation>
    <scope>NUCLEOTIDE SEQUENCE</scope>
    <source>
        <strain evidence="1">UK204</strain>
    </source>
</reference>
<dbReference type="EMBL" id="CAJVPQ010000295">
    <property type="protein sequence ID" value="CAG8467737.1"/>
    <property type="molecule type" value="Genomic_DNA"/>
</dbReference>
<evidence type="ECO:0000313" key="2">
    <source>
        <dbReference type="Proteomes" id="UP000789570"/>
    </source>
</evidence>
<dbReference type="AlphaFoldDB" id="A0A9N8Z2N8"/>
<gene>
    <name evidence="1" type="ORF">FCALED_LOCUS2063</name>
</gene>
<accession>A0A9N8Z2N8</accession>
<comment type="caution">
    <text evidence="1">The sequence shown here is derived from an EMBL/GenBank/DDBJ whole genome shotgun (WGS) entry which is preliminary data.</text>
</comment>
<dbReference type="Proteomes" id="UP000789570">
    <property type="component" value="Unassembled WGS sequence"/>
</dbReference>
<proteinExistence type="predicted"/>
<sequence length="101" mass="11656">MRTSKIKKGCDVHYNANLNNISGCPIGSKAWPLTLPWKVNYQKANGERLPEPNPKNRIHLMPLCEKYILLMERLTVQPTRMMDGNSTFWLCRRRVNGEAPC</sequence>
<name>A0A9N8Z2N8_9GLOM</name>
<evidence type="ECO:0000313" key="1">
    <source>
        <dbReference type="EMBL" id="CAG8467737.1"/>
    </source>
</evidence>
<protein>
    <submittedName>
        <fullName evidence="1">9161_t:CDS:1</fullName>
    </submittedName>
</protein>
<keyword evidence="2" id="KW-1185">Reference proteome</keyword>